<gene>
    <name evidence="2" type="ORF">LJ755_09665</name>
    <name evidence="3" type="ORF">MUK71_05290</name>
</gene>
<feature type="transmembrane region" description="Helical" evidence="1">
    <location>
        <begin position="47"/>
        <end position="67"/>
    </location>
</feature>
<sequence length="83" mass="8988">MVGTRSKQPTHSGEGHLVSNLITFTVLFALFCGALYSLNWLTLGNVWPMAILLVVGTAVYLVAFSIGRSDTTTELAKGYSHNE</sequence>
<evidence type="ECO:0000313" key="2">
    <source>
        <dbReference type="EMBL" id="MCC3272991.1"/>
    </source>
</evidence>
<evidence type="ECO:0000313" key="3">
    <source>
        <dbReference type="EMBL" id="UON93039.1"/>
    </source>
</evidence>
<dbReference type="EMBL" id="JAJFZT010000006">
    <property type="protein sequence ID" value="MCC3272991.1"/>
    <property type="molecule type" value="Genomic_DNA"/>
</dbReference>
<evidence type="ECO:0000256" key="1">
    <source>
        <dbReference type="SAM" id="Phobius"/>
    </source>
</evidence>
<organism evidence="2 5">
    <name type="scientific">Arthrobacter zhangbolii</name>
    <dbReference type="NCBI Taxonomy" id="2886936"/>
    <lineage>
        <taxon>Bacteria</taxon>
        <taxon>Bacillati</taxon>
        <taxon>Actinomycetota</taxon>
        <taxon>Actinomycetes</taxon>
        <taxon>Micrococcales</taxon>
        <taxon>Micrococcaceae</taxon>
        <taxon>Arthrobacter</taxon>
    </lineage>
</organism>
<reference evidence="2" key="1">
    <citation type="submission" date="2021-10" db="EMBL/GenBank/DDBJ databases">
        <title>Novel species in genus Arthrobacter.</title>
        <authorList>
            <person name="Liu Y."/>
        </authorList>
    </citation>
    <scope>NUCLEOTIDE SEQUENCE</scope>
    <source>
        <strain evidence="2">Zg-Y462</strain>
        <strain evidence="4">zg-Y462</strain>
    </source>
</reference>
<evidence type="ECO:0000313" key="5">
    <source>
        <dbReference type="Proteomes" id="UP001155145"/>
    </source>
</evidence>
<feature type="transmembrane region" description="Helical" evidence="1">
    <location>
        <begin position="21"/>
        <end position="41"/>
    </location>
</feature>
<proteinExistence type="predicted"/>
<protein>
    <submittedName>
        <fullName evidence="2">Uncharacterized protein</fullName>
    </submittedName>
</protein>
<keyword evidence="1" id="KW-0812">Transmembrane</keyword>
<dbReference type="RefSeq" id="WP_227904295.1">
    <property type="nucleotide sequence ID" value="NZ_CP094984.1"/>
</dbReference>
<dbReference type="Proteomes" id="UP001155145">
    <property type="component" value="Unassembled WGS sequence"/>
</dbReference>
<dbReference type="EMBL" id="CP094984">
    <property type="protein sequence ID" value="UON93039.1"/>
    <property type="molecule type" value="Genomic_DNA"/>
</dbReference>
<evidence type="ECO:0000313" key="4">
    <source>
        <dbReference type="Proteomes" id="UP000829758"/>
    </source>
</evidence>
<keyword evidence="1" id="KW-1133">Transmembrane helix</keyword>
<keyword evidence="4" id="KW-1185">Reference proteome</keyword>
<keyword evidence="1" id="KW-0472">Membrane</keyword>
<name>A0A9X1M842_9MICC</name>
<dbReference type="Proteomes" id="UP000829758">
    <property type="component" value="Chromosome"/>
</dbReference>
<dbReference type="AlphaFoldDB" id="A0A9X1M842"/>
<accession>A0A9X1M842</accession>